<proteinExistence type="predicted"/>
<protein>
    <recommendedName>
        <fullName evidence="3">Sugar transferase</fullName>
    </recommendedName>
</protein>
<organism evidence="1 2">
    <name type="scientific">Parabacteroides johnsonii</name>
    <dbReference type="NCBI Taxonomy" id="387661"/>
    <lineage>
        <taxon>Bacteria</taxon>
        <taxon>Pseudomonadati</taxon>
        <taxon>Bacteroidota</taxon>
        <taxon>Bacteroidia</taxon>
        <taxon>Bacteroidales</taxon>
        <taxon>Tannerellaceae</taxon>
        <taxon>Parabacteroides</taxon>
    </lineage>
</organism>
<dbReference type="EMBL" id="NFIJ01000013">
    <property type="protein sequence ID" value="OUO04414.1"/>
    <property type="molecule type" value="Genomic_DNA"/>
</dbReference>
<dbReference type="Gene3D" id="3.90.550.10">
    <property type="entry name" value="Spore Coat Polysaccharide Biosynthesis Protein SpsA, Chain A"/>
    <property type="match status" value="1"/>
</dbReference>
<dbReference type="Proteomes" id="UP000195975">
    <property type="component" value="Unassembled WGS sequence"/>
</dbReference>
<gene>
    <name evidence="1" type="ORF">B5F96_12295</name>
</gene>
<dbReference type="AlphaFoldDB" id="A0A9Q5SR18"/>
<accession>A0A9Q5SR18</accession>
<evidence type="ECO:0000313" key="2">
    <source>
        <dbReference type="Proteomes" id="UP000195975"/>
    </source>
</evidence>
<sequence>MSLAPIVLFVYNRVEVTKRTLTCLKANKLAQDSDLYIYSDGGKDEISWKSVNCIREYLKTITGFKSVTIIEREINYYLERNIIDGVTNIINRYGKVIVLEDDVLTNPYYLQYMNDALSFYESDKRIKHISSIPHFDVKTNKDIIFTSLMECGWGWSTWKDRWSDFEYYTDKQDALRGLTNKDFSNLEYGGRFACLRSLDKKPIPWDICWALSIYRRGGICIEPVVPLSQNIGLYNGTHYKGYRLLGKDPYDRPYKTFKVKKFPTEVKVNEEMEYFLFHEFNGFGMKYNWLGQLVRIVYRFFKNGKI</sequence>
<dbReference type="SUPFAM" id="SSF53448">
    <property type="entry name" value="Nucleotide-diphospho-sugar transferases"/>
    <property type="match status" value="1"/>
</dbReference>
<reference evidence="2" key="1">
    <citation type="submission" date="2017-04" db="EMBL/GenBank/DDBJ databases">
        <title>Function of individual gut microbiota members based on whole genome sequencing of pure cultures obtained from chicken caecum.</title>
        <authorList>
            <person name="Medvecky M."/>
            <person name="Cejkova D."/>
            <person name="Polansky O."/>
            <person name="Karasova D."/>
            <person name="Kubasova T."/>
            <person name="Cizek A."/>
            <person name="Rychlik I."/>
        </authorList>
    </citation>
    <scope>NUCLEOTIDE SEQUENCE [LARGE SCALE GENOMIC DNA]</scope>
    <source>
        <strain evidence="2">An42</strain>
    </source>
</reference>
<name>A0A9Q5SR18_9BACT</name>
<evidence type="ECO:0000313" key="1">
    <source>
        <dbReference type="EMBL" id="OUO04414.1"/>
    </source>
</evidence>
<dbReference type="InterPro" id="IPR029044">
    <property type="entry name" value="Nucleotide-diphossugar_trans"/>
</dbReference>
<evidence type="ECO:0008006" key="3">
    <source>
        <dbReference type="Google" id="ProtNLM"/>
    </source>
</evidence>
<comment type="caution">
    <text evidence="1">The sequence shown here is derived from an EMBL/GenBank/DDBJ whole genome shotgun (WGS) entry which is preliminary data.</text>
</comment>
<dbReference type="RefSeq" id="WP_087375527.1">
    <property type="nucleotide sequence ID" value="NZ_CAJLBM010000043.1"/>
</dbReference>